<dbReference type="EMBL" id="JAULSW010000007">
    <property type="protein sequence ID" value="KAK3375157.1"/>
    <property type="molecule type" value="Genomic_DNA"/>
</dbReference>
<feature type="compositionally biased region" description="Polar residues" evidence="1">
    <location>
        <begin position="456"/>
        <end position="465"/>
    </location>
</feature>
<keyword evidence="4" id="KW-1185">Reference proteome</keyword>
<feature type="compositionally biased region" description="Polar residues" evidence="1">
    <location>
        <begin position="414"/>
        <end position="432"/>
    </location>
</feature>
<evidence type="ECO:0000313" key="4">
    <source>
        <dbReference type="Proteomes" id="UP001285441"/>
    </source>
</evidence>
<dbReference type="PANTHER" id="PTHR24149:SF14">
    <property type="entry name" value="ANKYRIN REPEAT DOMAIN 12"/>
    <property type="match status" value="1"/>
</dbReference>
<dbReference type="InterPro" id="IPR053210">
    <property type="entry name" value="ANKRD12"/>
</dbReference>
<accession>A0AAE0KFD5</accession>
<dbReference type="GO" id="GO:0005654">
    <property type="term" value="C:nucleoplasm"/>
    <property type="evidence" value="ECO:0007669"/>
    <property type="project" value="TreeGrafter"/>
</dbReference>
<dbReference type="Pfam" id="PF24513">
    <property type="entry name" value="DUF7593"/>
    <property type="match status" value="1"/>
</dbReference>
<evidence type="ECO:0000256" key="1">
    <source>
        <dbReference type="SAM" id="MobiDB-lite"/>
    </source>
</evidence>
<dbReference type="Proteomes" id="UP001285441">
    <property type="component" value="Unassembled WGS sequence"/>
</dbReference>
<sequence>MKEEEERKQREQREQEERKQREEEERKRQEEEKKRLEEEMARKEAEERKRKEEEERRKREEEKKRKEEEERKKREEEERLRREQLEREAAEQARREREEEERREQERKERALKEEMERRRVAREAREAEQRKIRLEQERIRLAKLPPLLRWLDGSPNPKLPDIAEKFSIMQGVRYDCIIHEANGTPDGREQWLLNTQLALLLGEKDLQLSRYTAWTKIPVSLVAKRIIWRLESDRYALTTPSLYELGKQLPGYYGREDPERMSYRVIERLRADAWEKFAAMDMFFVKASDFMYIIPTIQHLQNVRLTIAYRELPENESQLIKSTPAQKWKNDPDANRFYGFAPSNKHFINGDLISEDTPGLCAVSTSPFPEKRVPRRGLVAVTPDDPDYHRLCKDQGLEYLLGDAHSPLLPNGVHSSPTSASSHMMATSVNGLGSPALITPATTNGGGSRHGHDNQPISPSSESGPAQGRPLANGVHETVNGSAE</sequence>
<dbReference type="PANTHER" id="PTHR24149">
    <property type="entry name" value="ANKYRIN REPEAT DOMAIN-CONTAINING PROTEIN 12"/>
    <property type="match status" value="1"/>
</dbReference>
<gene>
    <name evidence="3" type="ORF">B0H63DRAFT_482014</name>
</gene>
<organism evidence="3 4">
    <name type="scientific">Podospora didyma</name>
    <dbReference type="NCBI Taxonomy" id="330526"/>
    <lineage>
        <taxon>Eukaryota</taxon>
        <taxon>Fungi</taxon>
        <taxon>Dikarya</taxon>
        <taxon>Ascomycota</taxon>
        <taxon>Pezizomycotina</taxon>
        <taxon>Sordariomycetes</taxon>
        <taxon>Sordariomycetidae</taxon>
        <taxon>Sordariales</taxon>
        <taxon>Podosporaceae</taxon>
        <taxon>Podospora</taxon>
    </lineage>
</organism>
<evidence type="ECO:0000259" key="2">
    <source>
        <dbReference type="Pfam" id="PF24513"/>
    </source>
</evidence>
<dbReference type="AlphaFoldDB" id="A0AAE0KFD5"/>
<evidence type="ECO:0000313" key="3">
    <source>
        <dbReference type="EMBL" id="KAK3375157.1"/>
    </source>
</evidence>
<feature type="region of interest" description="Disordered" evidence="1">
    <location>
        <begin position="1"/>
        <end position="123"/>
    </location>
</feature>
<name>A0AAE0KFD5_9PEZI</name>
<dbReference type="InterPro" id="IPR056015">
    <property type="entry name" value="DUF7593"/>
</dbReference>
<reference evidence="3" key="2">
    <citation type="submission" date="2023-06" db="EMBL/GenBank/DDBJ databases">
        <authorList>
            <consortium name="Lawrence Berkeley National Laboratory"/>
            <person name="Haridas S."/>
            <person name="Hensen N."/>
            <person name="Bonometti L."/>
            <person name="Westerberg I."/>
            <person name="Brannstrom I.O."/>
            <person name="Guillou S."/>
            <person name="Cros-Aarteil S."/>
            <person name="Calhoun S."/>
            <person name="Kuo A."/>
            <person name="Mondo S."/>
            <person name="Pangilinan J."/>
            <person name="Riley R."/>
            <person name="LaButti K."/>
            <person name="Andreopoulos B."/>
            <person name="Lipzen A."/>
            <person name="Chen C."/>
            <person name="Yanf M."/>
            <person name="Daum C."/>
            <person name="Ng V."/>
            <person name="Clum A."/>
            <person name="Steindorff A."/>
            <person name="Ohm R."/>
            <person name="Martin F."/>
            <person name="Silar P."/>
            <person name="Natvig D."/>
            <person name="Lalanne C."/>
            <person name="Gautier V."/>
            <person name="Ament-velasquez S.L."/>
            <person name="Kruys A."/>
            <person name="Hutchinson M.I."/>
            <person name="Powell A.J."/>
            <person name="Barry K."/>
            <person name="Miller A.N."/>
            <person name="Grigoriev I.V."/>
            <person name="Debuchy R."/>
            <person name="Gladieux P."/>
            <person name="Thoren M.H."/>
            <person name="Johannesson H."/>
        </authorList>
    </citation>
    <scope>NUCLEOTIDE SEQUENCE</scope>
    <source>
        <strain evidence="3">CBS 232.78</strain>
    </source>
</reference>
<feature type="domain" description="DUF7593" evidence="2">
    <location>
        <begin position="141"/>
        <end position="300"/>
    </location>
</feature>
<reference evidence="3" key="1">
    <citation type="journal article" date="2023" name="Mol. Phylogenet. Evol.">
        <title>Genome-scale phylogeny and comparative genomics of the fungal order Sordariales.</title>
        <authorList>
            <person name="Hensen N."/>
            <person name="Bonometti L."/>
            <person name="Westerberg I."/>
            <person name="Brannstrom I.O."/>
            <person name="Guillou S."/>
            <person name="Cros-Aarteil S."/>
            <person name="Calhoun S."/>
            <person name="Haridas S."/>
            <person name="Kuo A."/>
            <person name="Mondo S."/>
            <person name="Pangilinan J."/>
            <person name="Riley R."/>
            <person name="LaButti K."/>
            <person name="Andreopoulos B."/>
            <person name="Lipzen A."/>
            <person name="Chen C."/>
            <person name="Yan M."/>
            <person name="Daum C."/>
            <person name="Ng V."/>
            <person name="Clum A."/>
            <person name="Steindorff A."/>
            <person name="Ohm R.A."/>
            <person name="Martin F."/>
            <person name="Silar P."/>
            <person name="Natvig D.O."/>
            <person name="Lalanne C."/>
            <person name="Gautier V."/>
            <person name="Ament-Velasquez S.L."/>
            <person name="Kruys A."/>
            <person name="Hutchinson M.I."/>
            <person name="Powell A.J."/>
            <person name="Barry K."/>
            <person name="Miller A.N."/>
            <person name="Grigoriev I.V."/>
            <person name="Debuchy R."/>
            <person name="Gladieux P."/>
            <person name="Hiltunen Thoren M."/>
            <person name="Johannesson H."/>
        </authorList>
    </citation>
    <scope>NUCLEOTIDE SEQUENCE</scope>
    <source>
        <strain evidence="3">CBS 232.78</strain>
    </source>
</reference>
<feature type="region of interest" description="Disordered" evidence="1">
    <location>
        <begin position="412"/>
        <end position="485"/>
    </location>
</feature>
<proteinExistence type="predicted"/>
<comment type="caution">
    <text evidence="3">The sequence shown here is derived from an EMBL/GenBank/DDBJ whole genome shotgun (WGS) entry which is preliminary data.</text>
</comment>
<protein>
    <recommendedName>
        <fullName evidence="2">DUF7593 domain-containing protein</fullName>
    </recommendedName>
</protein>